<feature type="compositionally biased region" description="Basic and acidic residues" evidence="1">
    <location>
        <begin position="1"/>
        <end position="10"/>
    </location>
</feature>
<sequence>MEEERRRREGGTASRVAARSGRRGRENEVIDAELLPVILLLAGFVLLSTAIFWSPKFAETTKDKFVRLFLCLEVTWFWLPVGFGSVPQFILPLFR</sequence>
<proteinExistence type="predicted"/>
<evidence type="ECO:0000313" key="3">
    <source>
        <dbReference type="EMBL" id="MED6188910.1"/>
    </source>
</evidence>
<feature type="transmembrane region" description="Helical" evidence="2">
    <location>
        <begin position="74"/>
        <end position="94"/>
    </location>
</feature>
<keyword evidence="4" id="KW-1185">Reference proteome</keyword>
<evidence type="ECO:0000256" key="2">
    <source>
        <dbReference type="SAM" id="Phobius"/>
    </source>
</evidence>
<dbReference type="Proteomes" id="UP001341840">
    <property type="component" value="Unassembled WGS sequence"/>
</dbReference>
<evidence type="ECO:0000313" key="4">
    <source>
        <dbReference type="Proteomes" id="UP001341840"/>
    </source>
</evidence>
<gene>
    <name evidence="3" type="ORF">PIB30_090530</name>
</gene>
<comment type="caution">
    <text evidence="3">The sequence shown here is derived from an EMBL/GenBank/DDBJ whole genome shotgun (WGS) entry which is preliminary data.</text>
</comment>
<organism evidence="3 4">
    <name type="scientific">Stylosanthes scabra</name>
    <dbReference type="NCBI Taxonomy" id="79078"/>
    <lineage>
        <taxon>Eukaryota</taxon>
        <taxon>Viridiplantae</taxon>
        <taxon>Streptophyta</taxon>
        <taxon>Embryophyta</taxon>
        <taxon>Tracheophyta</taxon>
        <taxon>Spermatophyta</taxon>
        <taxon>Magnoliopsida</taxon>
        <taxon>eudicotyledons</taxon>
        <taxon>Gunneridae</taxon>
        <taxon>Pentapetalae</taxon>
        <taxon>rosids</taxon>
        <taxon>fabids</taxon>
        <taxon>Fabales</taxon>
        <taxon>Fabaceae</taxon>
        <taxon>Papilionoideae</taxon>
        <taxon>50 kb inversion clade</taxon>
        <taxon>dalbergioids sensu lato</taxon>
        <taxon>Dalbergieae</taxon>
        <taxon>Pterocarpus clade</taxon>
        <taxon>Stylosanthes</taxon>
    </lineage>
</organism>
<keyword evidence="2" id="KW-0472">Membrane</keyword>
<accession>A0ABU6WSP0</accession>
<dbReference type="EMBL" id="JASCZI010182997">
    <property type="protein sequence ID" value="MED6188910.1"/>
    <property type="molecule type" value="Genomic_DNA"/>
</dbReference>
<protein>
    <submittedName>
        <fullName evidence="3">Uncharacterized protein</fullName>
    </submittedName>
</protein>
<evidence type="ECO:0000256" key="1">
    <source>
        <dbReference type="SAM" id="MobiDB-lite"/>
    </source>
</evidence>
<feature type="transmembrane region" description="Helical" evidence="2">
    <location>
        <begin position="32"/>
        <end position="54"/>
    </location>
</feature>
<keyword evidence="2" id="KW-0812">Transmembrane</keyword>
<name>A0ABU6WSP0_9FABA</name>
<keyword evidence="2" id="KW-1133">Transmembrane helix</keyword>
<reference evidence="3 4" key="1">
    <citation type="journal article" date="2023" name="Plants (Basel)">
        <title>Bridging the Gap: Combining Genomics and Transcriptomics Approaches to Understand Stylosanthes scabra, an Orphan Legume from the Brazilian Caatinga.</title>
        <authorList>
            <person name="Ferreira-Neto J.R.C."/>
            <person name="da Silva M.D."/>
            <person name="Binneck E."/>
            <person name="de Melo N.F."/>
            <person name="da Silva R.H."/>
            <person name="de Melo A.L.T.M."/>
            <person name="Pandolfi V."/>
            <person name="Bustamante F.O."/>
            <person name="Brasileiro-Vidal A.C."/>
            <person name="Benko-Iseppon A.M."/>
        </authorList>
    </citation>
    <scope>NUCLEOTIDE SEQUENCE [LARGE SCALE GENOMIC DNA]</scope>
    <source>
        <tissue evidence="3">Leaves</tissue>
    </source>
</reference>
<feature type="region of interest" description="Disordered" evidence="1">
    <location>
        <begin position="1"/>
        <end position="24"/>
    </location>
</feature>